<evidence type="ECO:0000256" key="1">
    <source>
        <dbReference type="ARBA" id="ARBA00002368"/>
    </source>
</evidence>
<dbReference type="EC" id="3.5.2.3" evidence="6"/>
<dbReference type="NCBIfam" id="TIGR00857">
    <property type="entry name" value="pyrC_multi"/>
    <property type="match status" value="1"/>
</dbReference>
<dbReference type="UniPathway" id="UPA00070">
    <property type="reaction ID" value="UER00117"/>
</dbReference>
<dbReference type="GO" id="GO:0044205">
    <property type="term" value="P:'de novo' UMP biosynthetic process"/>
    <property type="evidence" value="ECO:0007669"/>
    <property type="project" value="UniProtKB-UniRule"/>
</dbReference>
<keyword evidence="6" id="KW-0862">Zinc</keyword>
<feature type="binding site" evidence="6">
    <location>
        <position position="277"/>
    </location>
    <ligand>
        <name>substrate</name>
    </ligand>
</feature>
<proteinExistence type="inferred from homology"/>
<keyword evidence="3 6" id="KW-0479">Metal-binding</keyword>
<evidence type="ECO:0000256" key="4">
    <source>
        <dbReference type="ARBA" id="ARBA00022801"/>
    </source>
</evidence>
<comment type="caution">
    <text evidence="6">Lacks conserved residue(s) required for the propagation of feature annotation.</text>
</comment>
<dbReference type="GO" id="GO:0006145">
    <property type="term" value="P:purine nucleobase catabolic process"/>
    <property type="evidence" value="ECO:0007669"/>
    <property type="project" value="TreeGrafter"/>
</dbReference>
<dbReference type="PROSITE" id="PS00483">
    <property type="entry name" value="DIHYDROOROTASE_2"/>
    <property type="match status" value="1"/>
</dbReference>
<name>A0A2H0LNW6_9BACT</name>
<accession>A0A2H0LNW6</accession>
<feature type="binding site" evidence="6">
    <location>
        <position position="94"/>
    </location>
    <ligand>
        <name>substrate</name>
    </ligand>
</feature>
<feature type="domain" description="Dihydroorotase catalytic" evidence="7">
    <location>
        <begin position="52"/>
        <end position="235"/>
    </location>
</feature>
<feature type="binding site" evidence="6">
    <location>
        <position position="304"/>
    </location>
    <ligand>
        <name>Zn(2+)</name>
        <dbReference type="ChEBI" id="CHEBI:29105"/>
        <label>1</label>
    </ligand>
</feature>
<dbReference type="InterPro" id="IPR011059">
    <property type="entry name" value="Metal-dep_hydrolase_composite"/>
</dbReference>
<dbReference type="GO" id="GO:0008270">
    <property type="term" value="F:zinc ion binding"/>
    <property type="evidence" value="ECO:0007669"/>
    <property type="project" value="UniProtKB-UniRule"/>
</dbReference>
<evidence type="ECO:0000313" key="9">
    <source>
        <dbReference type="Proteomes" id="UP000230859"/>
    </source>
</evidence>
<comment type="pathway">
    <text evidence="6">Pyrimidine metabolism; UMP biosynthesis via de novo pathway; (S)-dihydroorotate from bicarbonate: step 3/3.</text>
</comment>
<dbReference type="InterPro" id="IPR004722">
    <property type="entry name" value="DHOase"/>
</dbReference>
<comment type="similarity">
    <text evidence="2 6">Belongs to the metallo-dependent hydrolases superfamily. DHOase family. Class I DHOase subfamily.</text>
</comment>
<comment type="cofactor">
    <cofactor evidence="6">
        <name>Zn(2+)</name>
        <dbReference type="ChEBI" id="CHEBI:29105"/>
    </cofactor>
    <text evidence="6">Binds 2 Zn(2+) ions per subunit.</text>
</comment>
<dbReference type="GO" id="GO:0004038">
    <property type="term" value="F:allantoinase activity"/>
    <property type="evidence" value="ECO:0007669"/>
    <property type="project" value="TreeGrafter"/>
</dbReference>
<dbReference type="AlphaFoldDB" id="A0A2H0LNW6"/>
<dbReference type="SUPFAM" id="SSF51556">
    <property type="entry name" value="Metallo-dependent hydrolases"/>
    <property type="match status" value="1"/>
</dbReference>
<dbReference type="Gene3D" id="2.30.40.10">
    <property type="entry name" value="Urease, subunit C, domain 1"/>
    <property type="match status" value="1"/>
</dbReference>
<dbReference type="PROSITE" id="PS00482">
    <property type="entry name" value="DIHYDROOROTASE_1"/>
    <property type="match status" value="1"/>
</dbReference>
<dbReference type="InterPro" id="IPR002195">
    <property type="entry name" value="Dihydroorotase_CS"/>
</dbReference>
<feature type="binding site" evidence="6">
    <location>
        <position position="151"/>
    </location>
    <ligand>
        <name>Zn(2+)</name>
        <dbReference type="ChEBI" id="CHEBI:29105"/>
        <label>1</label>
    </ligand>
</feature>
<evidence type="ECO:0000313" key="8">
    <source>
        <dbReference type="EMBL" id="PIQ86058.1"/>
    </source>
</evidence>
<dbReference type="CDD" id="cd01317">
    <property type="entry name" value="DHOase_IIa"/>
    <property type="match status" value="1"/>
</dbReference>
<feature type="binding site" evidence="6">
    <location>
        <position position="178"/>
    </location>
    <ligand>
        <name>Zn(2+)</name>
        <dbReference type="ChEBI" id="CHEBI:29105"/>
        <label>2</label>
    </ligand>
</feature>
<keyword evidence="4 6" id="KW-0378">Hydrolase</keyword>
<dbReference type="Proteomes" id="UP000230859">
    <property type="component" value="Unassembled WGS sequence"/>
</dbReference>
<feature type="binding site" evidence="6">
    <location>
        <position position="60"/>
    </location>
    <ligand>
        <name>Zn(2+)</name>
        <dbReference type="ChEBI" id="CHEBI:29105"/>
        <label>1</label>
    </ligand>
</feature>
<dbReference type="GO" id="GO:0004151">
    <property type="term" value="F:dihydroorotase activity"/>
    <property type="evidence" value="ECO:0007669"/>
    <property type="project" value="UniProtKB-UniRule"/>
</dbReference>
<gene>
    <name evidence="6" type="primary">pyrC</name>
    <name evidence="8" type="ORF">COV74_06400</name>
</gene>
<comment type="catalytic activity">
    <reaction evidence="6">
        <text>(S)-dihydroorotate + H2O = N-carbamoyl-L-aspartate + H(+)</text>
        <dbReference type="Rhea" id="RHEA:24296"/>
        <dbReference type="ChEBI" id="CHEBI:15377"/>
        <dbReference type="ChEBI" id="CHEBI:15378"/>
        <dbReference type="ChEBI" id="CHEBI:30864"/>
        <dbReference type="ChEBI" id="CHEBI:32814"/>
        <dbReference type="EC" id="3.5.2.3"/>
    </reaction>
</comment>
<dbReference type="EMBL" id="PCVY01000053">
    <property type="protein sequence ID" value="PIQ86058.1"/>
    <property type="molecule type" value="Genomic_DNA"/>
</dbReference>
<organism evidence="8 9">
    <name type="scientific">Candidatus Abzuiibacterium crystallinum</name>
    <dbReference type="NCBI Taxonomy" id="1974748"/>
    <lineage>
        <taxon>Bacteria</taxon>
        <taxon>Pseudomonadati</taxon>
        <taxon>Candidatus Omnitrophota</taxon>
        <taxon>Candidatus Abzuiibacterium</taxon>
    </lineage>
</organism>
<evidence type="ECO:0000256" key="2">
    <source>
        <dbReference type="ARBA" id="ARBA00010286"/>
    </source>
</evidence>
<dbReference type="GO" id="GO:0005737">
    <property type="term" value="C:cytoplasm"/>
    <property type="evidence" value="ECO:0007669"/>
    <property type="project" value="TreeGrafter"/>
</dbReference>
<reference evidence="8 9" key="1">
    <citation type="submission" date="2017-09" db="EMBL/GenBank/DDBJ databases">
        <title>Depth-based differentiation of microbial function through sediment-hosted aquifers and enrichment of novel symbionts in the deep terrestrial subsurface.</title>
        <authorList>
            <person name="Probst A.J."/>
            <person name="Ladd B."/>
            <person name="Jarett J.K."/>
            <person name="Geller-Mcgrath D.E."/>
            <person name="Sieber C.M."/>
            <person name="Emerson J.B."/>
            <person name="Anantharaman K."/>
            <person name="Thomas B.C."/>
            <person name="Malmstrom R."/>
            <person name="Stieglmeier M."/>
            <person name="Klingl A."/>
            <person name="Woyke T."/>
            <person name="Ryan C.M."/>
            <person name="Banfield J.F."/>
        </authorList>
    </citation>
    <scope>NUCLEOTIDE SEQUENCE [LARGE SCALE GENOMIC DNA]</scope>
    <source>
        <strain evidence="8">CG11_big_fil_rev_8_21_14_0_20_45_26</strain>
    </source>
</reference>
<feature type="binding site" evidence="6">
    <location>
        <position position="151"/>
    </location>
    <ligand>
        <name>Zn(2+)</name>
        <dbReference type="ChEBI" id="CHEBI:29105"/>
        <label>2</label>
    </ligand>
</feature>
<keyword evidence="5 6" id="KW-0665">Pyrimidine biosynthesis</keyword>
<comment type="function">
    <text evidence="1 6">Catalyzes the reversible cyclization of carbamoyl aspartate to dihydroorotate.</text>
</comment>
<protein>
    <recommendedName>
        <fullName evidence="6">Dihydroorotase</fullName>
        <shortName evidence="6">DHOase</shortName>
        <ecNumber evidence="6">3.5.2.3</ecNumber>
    </recommendedName>
</protein>
<dbReference type="PANTHER" id="PTHR43668:SF2">
    <property type="entry name" value="ALLANTOINASE"/>
    <property type="match status" value="1"/>
</dbReference>
<dbReference type="Gene3D" id="3.20.20.140">
    <property type="entry name" value="Metal-dependent hydrolases"/>
    <property type="match status" value="1"/>
</dbReference>
<feature type="binding site" evidence="6">
    <location>
        <begin position="62"/>
        <end position="64"/>
    </location>
    <ligand>
        <name>substrate</name>
    </ligand>
</feature>
<feature type="binding site" evidence="6">
    <location>
        <position position="308"/>
    </location>
    <ligand>
        <name>substrate</name>
    </ligand>
</feature>
<dbReference type="InterPro" id="IPR050138">
    <property type="entry name" value="DHOase/Allantoinase_Hydrolase"/>
</dbReference>
<dbReference type="PANTHER" id="PTHR43668">
    <property type="entry name" value="ALLANTOINASE"/>
    <property type="match status" value="1"/>
</dbReference>
<feature type="binding site" evidence="6">
    <location>
        <position position="231"/>
    </location>
    <ligand>
        <name>Zn(2+)</name>
        <dbReference type="ChEBI" id="CHEBI:29105"/>
        <label>2</label>
    </ligand>
</feature>
<evidence type="ECO:0000256" key="6">
    <source>
        <dbReference type="HAMAP-Rule" id="MF_00220"/>
    </source>
</evidence>
<dbReference type="InterPro" id="IPR024403">
    <property type="entry name" value="DHOase_cat"/>
</dbReference>
<feature type="active site" evidence="6">
    <location>
        <position position="304"/>
    </location>
</feature>
<dbReference type="Pfam" id="PF12890">
    <property type="entry name" value="DHOase"/>
    <property type="match status" value="1"/>
</dbReference>
<evidence type="ECO:0000256" key="5">
    <source>
        <dbReference type="ARBA" id="ARBA00022975"/>
    </source>
</evidence>
<dbReference type="SUPFAM" id="SSF51338">
    <property type="entry name" value="Composite domain of metallo-dependent hydrolases"/>
    <property type="match status" value="1"/>
</dbReference>
<comment type="caution">
    <text evidence="8">The sequence shown here is derived from an EMBL/GenBank/DDBJ whole genome shotgun (WGS) entry which is preliminary data.</text>
</comment>
<dbReference type="HAMAP" id="MF_00220_B">
    <property type="entry name" value="PyrC_classI_B"/>
    <property type="match status" value="1"/>
</dbReference>
<dbReference type="InterPro" id="IPR032466">
    <property type="entry name" value="Metal_Hydrolase"/>
</dbReference>
<feature type="binding site" evidence="6">
    <location>
        <position position="62"/>
    </location>
    <ligand>
        <name>Zn(2+)</name>
        <dbReference type="ChEBI" id="CHEBI:29105"/>
        <label>1</label>
    </ligand>
</feature>
<evidence type="ECO:0000259" key="7">
    <source>
        <dbReference type="Pfam" id="PF12890"/>
    </source>
</evidence>
<sequence>MDVIIQNAKVIDPKNKTNAVLDLYIKRGKIAELKKDIQAKDVPVLDAKNLCLIPGLIDLHVHFREPGYEQKETITTGALAALKGGVVAAVTMPNTDPPCDHHSVVDNIIRKAREVPFHIFPAGTISQGRAGKYLSEMVDLKRAGIWAVSDDGDWVGDSLLMRRALDYASMLDLLVITHAEDHRLSADGVMTEGLVSTKLGLRAKPNASEDVAVARDIELARLTGARLHIAHISTRGALDFVRRAKSQGLLVTCEVTPHHFALSDEALVRYDTNFKMNPPLRSEEDRKAMVEGLKDGSIDAIATDHAPHTQEEKMLEIDHAPCGVLGVETSFGVAMTELYHKKVLSFEEIIHKMSVRPAEILKLPAQFGQIRVGDKANVTLVAPDHEWVVDPAKFASKSKNSCFIGQKLKGKVMATVCDGKLWQWEKIS</sequence>
<evidence type="ECO:0000256" key="3">
    <source>
        <dbReference type="ARBA" id="ARBA00022723"/>
    </source>
</evidence>